<dbReference type="SUPFAM" id="SSF56672">
    <property type="entry name" value="DNA/RNA polymerases"/>
    <property type="match status" value="1"/>
</dbReference>
<dbReference type="Gene3D" id="3.60.10.10">
    <property type="entry name" value="Endonuclease/exonuclease/phosphatase"/>
    <property type="match status" value="1"/>
</dbReference>
<reference evidence="3" key="1">
    <citation type="submission" date="2020-10" db="EMBL/GenBank/DDBJ databases">
        <title>The Whole-Genome Sequence of Metschnikowia persimmonesis, a Novel Endophytic Yeast Species Isolated from Medicinal Plant Diospyros kaki Thumb.</title>
        <authorList>
            <person name="Rahmat E."/>
            <person name="Kang Y."/>
        </authorList>
    </citation>
    <scope>NUCLEOTIDE SEQUENCE</scope>
    <source>
        <strain evidence="3">KIOM G15050</strain>
    </source>
</reference>
<comment type="caution">
    <text evidence="3">The sequence shown here is derived from an EMBL/GenBank/DDBJ whole genome shotgun (WGS) entry which is preliminary data.</text>
</comment>
<dbReference type="InterPro" id="IPR043502">
    <property type="entry name" value="DNA/RNA_pol_sf"/>
</dbReference>
<dbReference type="InterPro" id="IPR005135">
    <property type="entry name" value="Endo/exonuclease/phosphatase"/>
</dbReference>
<gene>
    <name evidence="3" type="ORF">HF325_005808</name>
</gene>
<dbReference type="InterPro" id="IPR000477">
    <property type="entry name" value="RT_dom"/>
</dbReference>
<protein>
    <recommendedName>
        <fullName evidence="5">Reverse transcriptase domain-containing protein</fullName>
    </recommendedName>
</protein>
<dbReference type="PANTHER" id="PTHR19446">
    <property type="entry name" value="REVERSE TRANSCRIPTASES"/>
    <property type="match status" value="1"/>
</dbReference>
<dbReference type="GO" id="GO:0003824">
    <property type="term" value="F:catalytic activity"/>
    <property type="evidence" value="ECO:0007669"/>
    <property type="project" value="InterPro"/>
</dbReference>
<sequence length="1036" mass="118425">MSSVTFASFNIQKTSLLAQVAQIATRYDVLFIQEFKASPENVQASEDFAESAGLRFFSSPTGSASFNTTGIFVNTKNIKVEGQGELNLCMNNRTRGTDIRVILPSGAHVILQCLYLPTGNKRLQAEILQDMSFGFECLADSHPGLELFFGGDLNHSMEHTAAEEREPRLMILDVSRKHKLEDVAAYERSISSFPTNKSRSCRRIDRFYAPISWKSRALSYQVTKPPVITSSHHLIAIEFRIDLVKDLQMGEKRFKFPLIRLSPPFSNCNRMPIDLESSMDEAMYAIKCDGMGYISFMGYVRKHNPSFAKAILAESYDELEAEHYDGAMKTFFQAKRVESTVFTYLSNASSGQEADSSLGMLTLATDYYRELYQKPPDVSEQAIHDFLDPVRSRLSAAERVELDTPFVADELYSALRTANMATSPGPDGIQFPVLELYWDKIGPILTNAANNMMKTGSLPECFKVVWITLIPKSRTAESTEVKDQRPILLTNTALKVIARAVCTRLHKVLDKLISPHQRGFMKNRRINHNTMEFFTLVQLFQSHRARVTQPKFQAILMADFTKAFDRISHQYLRAVFMKMGFGSDIIPRVISNYENVSNSKVSAEKSKLIGFHRSYPSFAQAALPYTQSHIKSEQATYLGILIQGVDWNRFISKLPFMTRQHGYRQLDLISRALGTNIFVCSKTVYKDLVQCMTKTELRKIDLCIQRMFPGISPAKLYARPKKGGYGLIELLTQLLGHRAEVIGETLSQANGWFIQYLRVKMLHHMAKILAGNEHTRVLKTGGLHWLQFLLEKTDIFEKNLHWTFTSNEIHYIRAWREVTYKSTEYDVTKQPYITSESTLMETVADGWLPRAVAEKVSQVQYKSLSRKKQEALLPLTPRRFQEICPEVESIKRWEKFWKVLYKEEWILRHDLTALHLFNFGSYVPLFDVVGDMSVMRCHLCLSQTTKDGILAHIYNQCETTSIWWQQIGPEGPMHLNSMLAPVNASSENLRKLNWFVKTVKKVYSLRRRESPDGLALLTLLLRELKRQVGEVQPLGR</sequence>
<dbReference type="OrthoDB" id="4097129at2759"/>
<organism evidence="3 4">
    <name type="scientific">Metschnikowia pulcherrima</name>
    <dbReference type="NCBI Taxonomy" id="27326"/>
    <lineage>
        <taxon>Eukaryota</taxon>
        <taxon>Fungi</taxon>
        <taxon>Dikarya</taxon>
        <taxon>Ascomycota</taxon>
        <taxon>Saccharomycotina</taxon>
        <taxon>Pichiomycetes</taxon>
        <taxon>Metschnikowiaceae</taxon>
        <taxon>Metschnikowia</taxon>
    </lineage>
</organism>
<dbReference type="Pfam" id="PF00078">
    <property type="entry name" value="RVT_1"/>
    <property type="match status" value="1"/>
</dbReference>
<dbReference type="Proteomes" id="UP000649328">
    <property type="component" value="Unassembled WGS sequence"/>
</dbReference>
<dbReference type="InterPro" id="IPR036691">
    <property type="entry name" value="Endo/exonu/phosph_ase_sf"/>
</dbReference>
<proteinExistence type="predicted"/>
<evidence type="ECO:0000259" key="2">
    <source>
        <dbReference type="Pfam" id="PF03372"/>
    </source>
</evidence>
<dbReference type="Pfam" id="PF03372">
    <property type="entry name" value="Exo_endo_phos"/>
    <property type="match status" value="1"/>
</dbReference>
<evidence type="ECO:0008006" key="5">
    <source>
        <dbReference type="Google" id="ProtNLM"/>
    </source>
</evidence>
<dbReference type="SUPFAM" id="SSF56219">
    <property type="entry name" value="DNase I-like"/>
    <property type="match status" value="1"/>
</dbReference>
<accession>A0A8H7GP74</accession>
<evidence type="ECO:0000313" key="4">
    <source>
        <dbReference type="Proteomes" id="UP000649328"/>
    </source>
</evidence>
<keyword evidence="4" id="KW-1185">Reference proteome</keyword>
<feature type="domain" description="Reverse transcriptase" evidence="1">
    <location>
        <begin position="472"/>
        <end position="595"/>
    </location>
</feature>
<dbReference type="EMBL" id="JACBPP010000008">
    <property type="protein sequence ID" value="KAF7999959.1"/>
    <property type="molecule type" value="Genomic_DNA"/>
</dbReference>
<evidence type="ECO:0000259" key="1">
    <source>
        <dbReference type="Pfam" id="PF00078"/>
    </source>
</evidence>
<name>A0A8H7GP74_9ASCO</name>
<evidence type="ECO:0000313" key="3">
    <source>
        <dbReference type="EMBL" id="KAF7999959.1"/>
    </source>
</evidence>
<dbReference type="AlphaFoldDB" id="A0A8H7GP74"/>
<feature type="domain" description="Endonuclease/exonuclease/phosphatase" evidence="2">
    <location>
        <begin position="7"/>
        <end position="214"/>
    </location>
</feature>